<name>A0A4R1KUJ1_9PAST</name>
<dbReference type="InterPro" id="IPR005279">
    <property type="entry name" value="Dipep/tripep_permease"/>
</dbReference>
<dbReference type="SUPFAM" id="SSF103473">
    <property type="entry name" value="MFS general substrate transporter"/>
    <property type="match status" value="1"/>
</dbReference>
<feature type="transmembrane region" description="Helical" evidence="9">
    <location>
        <begin position="414"/>
        <end position="433"/>
    </location>
</feature>
<comment type="subcellular location">
    <subcellularLocation>
        <location evidence="1">Cell membrane</location>
        <topology evidence="1">Multi-pass membrane protein</topology>
    </subcellularLocation>
    <subcellularLocation>
        <location evidence="8">Membrane</location>
        <topology evidence="8">Multi-pass membrane protein</topology>
    </subcellularLocation>
</comment>
<keyword evidence="3" id="KW-1003">Cell membrane</keyword>
<evidence type="ECO:0000256" key="1">
    <source>
        <dbReference type="ARBA" id="ARBA00004651"/>
    </source>
</evidence>
<dbReference type="GO" id="GO:1904680">
    <property type="term" value="F:peptide transmembrane transporter activity"/>
    <property type="evidence" value="ECO:0007669"/>
    <property type="project" value="InterPro"/>
</dbReference>
<accession>A0A4R1KUJ1</accession>
<dbReference type="InterPro" id="IPR050171">
    <property type="entry name" value="MFS_Transporters"/>
</dbReference>
<keyword evidence="4 8" id="KW-0812">Transmembrane</keyword>
<dbReference type="PROSITE" id="PS01023">
    <property type="entry name" value="PTR2_2"/>
    <property type="match status" value="1"/>
</dbReference>
<feature type="transmembrane region" description="Helical" evidence="9">
    <location>
        <begin position="377"/>
        <end position="402"/>
    </location>
</feature>
<keyword evidence="2 8" id="KW-0813">Transport</keyword>
<dbReference type="PROSITE" id="PS50850">
    <property type="entry name" value="MFS"/>
    <property type="match status" value="1"/>
</dbReference>
<feature type="domain" description="Major facilitator superfamily (MFS) profile" evidence="10">
    <location>
        <begin position="1"/>
        <end position="468"/>
    </location>
</feature>
<organism evidence="11 12">
    <name type="scientific">Lonepinella koalarum</name>
    <dbReference type="NCBI Taxonomy" id="53417"/>
    <lineage>
        <taxon>Bacteria</taxon>
        <taxon>Pseudomonadati</taxon>
        <taxon>Pseudomonadota</taxon>
        <taxon>Gammaproteobacteria</taxon>
        <taxon>Pasteurellales</taxon>
        <taxon>Pasteurellaceae</taxon>
        <taxon>Lonepinella</taxon>
    </lineage>
</organism>
<dbReference type="EMBL" id="SMGJ01000006">
    <property type="protein sequence ID" value="TCK68253.1"/>
    <property type="molecule type" value="Genomic_DNA"/>
</dbReference>
<evidence type="ECO:0000256" key="7">
    <source>
        <dbReference type="ARBA" id="ARBA00023136"/>
    </source>
</evidence>
<evidence type="ECO:0000256" key="2">
    <source>
        <dbReference type="ARBA" id="ARBA00022448"/>
    </source>
</evidence>
<dbReference type="PANTHER" id="PTHR23517:SF15">
    <property type="entry name" value="PROTON-DEPENDENT OLIGOPEPTIDE FAMILY TRANSPORT PROTEIN"/>
    <property type="match status" value="1"/>
</dbReference>
<evidence type="ECO:0000256" key="8">
    <source>
        <dbReference type="RuleBase" id="RU003755"/>
    </source>
</evidence>
<feature type="transmembrane region" description="Helical" evidence="9">
    <location>
        <begin position="21"/>
        <end position="40"/>
    </location>
</feature>
<feature type="transmembrane region" description="Helical" evidence="9">
    <location>
        <begin position="350"/>
        <end position="371"/>
    </location>
</feature>
<comment type="similarity">
    <text evidence="8">Belongs to the major facilitator superfamily. Proton-dependent oligopeptide transporter (POT/PTR) (TC 2.A.17) family.</text>
</comment>
<keyword evidence="6 9" id="KW-1133">Transmembrane helix</keyword>
<gene>
    <name evidence="11" type="ORF">EV692_1958</name>
</gene>
<dbReference type="NCBIfam" id="TIGR00924">
    <property type="entry name" value="yjdL_sub1_fam"/>
    <property type="match status" value="1"/>
</dbReference>
<dbReference type="Pfam" id="PF00854">
    <property type="entry name" value="PTR2"/>
    <property type="match status" value="1"/>
</dbReference>
<evidence type="ECO:0000256" key="9">
    <source>
        <dbReference type="SAM" id="Phobius"/>
    </source>
</evidence>
<keyword evidence="5" id="KW-0571">Peptide transport</keyword>
<feature type="transmembrane region" description="Helical" evidence="9">
    <location>
        <begin position="175"/>
        <end position="193"/>
    </location>
</feature>
<reference evidence="11 12" key="1">
    <citation type="submission" date="2019-03" db="EMBL/GenBank/DDBJ databases">
        <title>Genomic Encyclopedia of Type Strains, Phase IV (KMG-IV): sequencing the most valuable type-strain genomes for metagenomic binning, comparative biology and taxonomic classification.</title>
        <authorList>
            <person name="Goeker M."/>
        </authorList>
    </citation>
    <scope>NUCLEOTIDE SEQUENCE [LARGE SCALE GENOMIC DNA]</scope>
    <source>
        <strain evidence="11 12">DSM 10053</strain>
    </source>
</reference>
<evidence type="ECO:0000313" key="11">
    <source>
        <dbReference type="EMBL" id="TCK68253.1"/>
    </source>
</evidence>
<feature type="transmembrane region" description="Helical" evidence="9">
    <location>
        <begin position="219"/>
        <end position="239"/>
    </location>
</feature>
<feature type="transmembrane region" description="Helical" evidence="9">
    <location>
        <begin position="274"/>
        <end position="293"/>
    </location>
</feature>
<dbReference type="Gene3D" id="1.20.1250.20">
    <property type="entry name" value="MFS general substrate transporter like domains"/>
    <property type="match status" value="1"/>
</dbReference>
<feature type="transmembrane region" description="Helical" evidence="9">
    <location>
        <begin position="52"/>
        <end position="74"/>
    </location>
</feature>
<evidence type="ECO:0000313" key="12">
    <source>
        <dbReference type="Proteomes" id="UP000295496"/>
    </source>
</evidence>
<keyword evidence="7 9" id="KW-0472">Membrane</keyword>
<dbReference type="GO" id="GO:0005886">
    <property type="term" value="C:plasma membrane"/>
    <property type="evidence" value="ECO:0007669"/>
    <property type="project" value="UniProtKB-SubCell"/>
</dbReference>
<dbReference type="GO" id="GO:0006857">
    <property type="term" value="P:oligopeptide transport"/>
    <property type="evidence" value="ECO:0007669"/>
    <property type="project" value="InterPro"/>
</dbReference>
<evidence type="ECO:0000259" key="10">
    <source>
        <dbReference type="PROSITE" id="PS50850"/>
    </source>
</evidence>
<feature type="transmembrane region" description="Helical" evidence="9">
    <location>
        <begin position="245"/>
        <end position="262"/>
    </location>
</feature>
<dbReference type="InterPro" id="IPR000109">
    <property type="entry name" value="POT_fam"/>
</dbReference>
<comment type="caution">
    <text evidence="11">The sequence shown here is derived from an EMBL/GenBank/DDBJ whole genome shotgun (WGS) entry which is preliminary data.</text>
</comment>
<dbReference type="InterPro" id="IPR020846">
    <property type="entry name" value="MFS_dom"/>
</dbReference>
<keyword evidence="12" id="KW-1185">Reference proteome</keyword>
<sequence length="475" mass="52268">MQQKTFFGHPYALSSIFHIELWERFSFYGMKAILFLYLYYEYSQGGLGIDKNIAGGIVGAYGGSVYLSCLVGGWVADRVLGAERTLFYSGIVVMCGHIILALVPGLEGLILGMICIALGSGGVKTTASATLGTLYETDDTRHMRDAGFSIFYIAINIGALLGPLLSGILQHSYGFHYGFGAAAVGMAFGLWMYSRGRKNLPPSPVPNPLNKKEQKQASFSWLALIAIVMVTIFSGFLTLQNFPRILLVCVICLTIGYFARLLMSHQVENKGNIVAFIPLFITISIFWSLWAQFDTAMILYFEQTIDRHFFNFEVPVAWLGSLQSLWVILIAGLLATLWTKMGDKQPKTPLKFAISMLALGVTYFAFSLMVSAQGSSFLLFFFFILLITISELLLSPVSLSLATKIAPKNFQASMVALTFLSYSLGFTLSGVIFKNGFDENDPTSFYEMISSIGLATGILLLLVVPVLNRLLKGKD</sequence>
<dbReference type="AlphaFoldDB" id="A0A4R1KUJ1"/>
<dbReference type="PANTHER" id="PTHR23517">
    <property type="entry name" value="RESISTANCE PROTEIN MDTM, PUTATIVE-RELATED-RELATED"/>
    <property type="match status" value="1"/>
</dbReference>
<keyword evidence="5" id="KW-0653">Protein transport</keyword>
<evidence type="ECO:0000256" key="4">
    <source>
        <dbReference type="ARBA" id="ARBA00022692"/>
    </source>
</evidence>
<feature type="transmembrane region" description="Helical" evidence="9">
    <location>
        <begin position="316"/>
        <end position="338"/>
    </location>
</feature>
<dbReference type="InterPro" id="IPR036259">
    <property type="entry name" value="MFS_trans_sf"/>
</dbReference>
<dbReference type="InterPro" id="IPR018456">
    <property type="entry name" value="PTR2_symporter_CS"/>
</dbReference>
<feature type="transmembrane region" description="Helical" evidence="9">
    <location>
        <begin position="445"/>
        <end position="467"/>
    </location>
</feature>
<dbReference type="Proteomes" id="UP000295496">
    <property type="component" value="Unassembled WGS sequence"/>
</dbReference>
<dbReference type="RefSeq" id="WP_132302527.1">
    <property type="nucleotide sequence ID" value="NZ_CP170642.1"/>
</dbReference>
<evidence type="ECO:0000256" key="6">
    <source>
        <dbReference type="ARBA" id="ARBA00022989"/>
    </source>
</evidence>
<feature type="transmembrane region" description="Helical" evidence="9">
    <location>
        <begin position="109"/>
        <end position="134"/>
    </location>
</feature>
<evidence type="ECO:0000256" key="3">
    <source>
        <dbReference type="ARBA" id="ARBA00022475"/>
    </source>
</evidence>
<proteinExistence type="inferred from homology"/>
<dbReference type="CDD" id="cd17346">
    <property type="entry name" value="MFS_DtpA_like"/>
    <property type="match status" value="1"/>
</dbReference>
<evidence type="ECO:0000256" key="5">
    <source>
        <dbReference type="ARBA" id="ARBA00022856"/>
    </source>
</evidence>
<feature type="transmembrane region" description="Helical" evidence="9">
    <location>
        <begin position="146"/>
        <end position="169"/>
    </location>
</feature>
<protein>
    <submittedName>
        <fullName evidence="11">POT family proton-dependent oligopeptide transporter</fullName>
    </submittedName>
</protein>
<feature type="transmembrane region" description="Helical" evidence="9">
    <location>
        <begin position="86"/>
        <end position="103"/>
    </location>
</feature>